<dbReference type="InterPro" id="IPR036866">
    <property type="entry name" value="RibonucZ/Hydroxyglut_hydro"/>
</dbReference>
<evidence type="ECO:0000256" key="6">
    <source>
        <dbReference type="ARBA" id="ARBA00022833"/>
    </source>
</evidence>
<feature type="binding site" evidence="7">
    <location>
        <position position="62"/>
    </location>
    <ligand>
        <name>Zn(2+)</name>
        <dbReference type="ChEBI" id="CHEBI:29105"/>
        <label>2</label>
    </ligand>
</feature>
<accession>A0A2U1CQW9</accession>
<keyword evidence="5 7" id="KW-0378">Hydrolase</keyword>
<dbReference type="UniPathway" id="UPA00619">
    <property type="reaction ID" value="UER00676"/>
</dbReference>
<dbReference type="PIRSF" id="PIRSF005457">
    <property type="entry name" value="Glx"/>
    <property type="match status" value="1"/>
</dbReference>
<dbReference type="PANTHER" id="PTHR43705">
    <property type="entry name" value="HYDROXYACYLGLUTATHIONE HYDROLASE"/>
    <property type="match status" value="1"/>
</dbReference>
<feature type="binding site" evidence="7">
    <location>
        <position position="115"/>
    </location>
    <ligand>
        <name>Zn(2+)</name>
        <dbReference type="ChEBI" id="CHEBI:29105"/>
        <label>1</label>
    </ligand>
</feature>
<name>A0A2U1CQW9_9BURK</name>
<evidence type="ECO:0000256" key="4">
    <source>
        <dbReference type="ARBA" id="ARBA00022723"/>
    </source>
</evidence>
<dbReference type="Gene3D" id="3.60.15.10">
    <property type="entry name" value="Ribonuclease Z/Hydroxyacylglutathione hydrolase-like"/>
    <property type="match status" value="1"/>
</dbReference>
<feature type="binding site" evidence="7">
    <location>
        <position position="137"/>
    </location>
    <ligand>
        <name>Zn(2+)</name>
        <dbReference type="ChEBI" id="CHEBI:29105"/>
        <label>1</label>
    </ligand>
</feature>
<dbReference type="SMART" id="SM00849">
    <property type="entry name" value="Lactamase_B"/>
    <property type="match status" value="1"/>
</dbReference>
<keyword evidence="6 7" id="KW-0862">Zinc</keyword>
<dbReference type="InterPro" id="IPR050110">
    <property type="entry name" value="Glyoxalase_II_hydrolase"/>
</dbReference>
<dbReference type="PANTHER" id="PTHR43705:SF1">
    <property type="entry name" value="HYDROXYACYLGLUTATHIONE HYDROLASE GLOB"/>
    <property type="match status" value="1"/>
</dbReference>
<dbReference type="InterPro" id="IPR001279">
    <property type="entry name" value="Metallo-B-lactamas"/>
</dbReference>
<protein>
    <recommendedName>
        <fullName evidence="7">Hydroxyacylglutathione hydrolase</fullName>
        <ecNumber evidence="7">3.1.2.6</ecNumber>
    </recommendedName>
    <alternativeName>
        <fullName evidence="7">Glyoxalase II</fullName>
        <shortName evidence="7">Glx II</shortName>
    </alternativeName>
</protein>
<sequence length="264" mass="28981">MAHTDSRLTPVPAFSDNYIWVLSRDGYAVVVDPGQSAPIESFLEEYQLRLDAILLTHHHPDHVGGVEALKKLTGATVYGPLGETLPVCDVRLKEDDEVFLKGVGLRFSVLDVPGHTAGHIAYFGYMDEDTPLVFCGDTLFAAGCGRLFEGTPAQMLNSLSKLKELPLETLVCCAHEYTLSNLRWALQVEPGNAALQRRWQLAQKLRQEGLPTVPSTIGDELETNPFLRPLQEGVSAAARAHAQAPLDSAVAVFACLREWKNSFQ</sequence>
<evidence type="ECO:0000256" key="7">
    <source>
        <dbReference type="HAMAP-Rule" id="MF_01374"/>
    </source>
</evidence>
<feature type="binding site" evidence="7">
    <location>
        <position position="137"/>
    </location>
    <ligand>
        <name>Zn(2+)</name>
        <dbReference type="ChEBI" id="CHEBI:29105"/>
        <label>2</label>
    </ligand>
</feature>
<evidence type="ECO:0000256" key="3">
    <source>
        <dbReference type="ARBA" id="ARBA00006759"/>
    </source>
</evidence>
<feature type="binding site" evidence="7">
    <location>
        <position position="57"/>
    </location>
    <ligand>
        <name>Zn(2+)</name>
        <dbReference type="ChEBI" id="CHEBI:29105"/>
        <label>1</label>
    </ligand>
</feature>
<dbReference type="InterPro" id="IPR017782">
    <property type="entry name" value="Hydroxyacylglutathione_Hdrlase"/>
</dbReference>
<comment type="pathway">
    <text evidence="2 7">Secondary metabolite metabolism; methylglyoxal degradation; (R)-lactate from methylglyoxal: step 2/2.</text>
</comment>
<evidence type="ECO:0000256" key="5">
    <source>
        <dbReference type="ARBA" id="ARBA00022801"/>
    </source>
</evidence>
<dbReference type="Proteomes" id="UP000246145">
    <property type="component" value="Unassembled WGS sequence"/>
</dbReference>
<dbReference type="AlphaFoldDB" id="A0A2U1CQW9"/>
<evidence type="ECO:0000313" key="10">
    <source>
        <dbReference type="Proteomes" id="UP000246145"/>
    </source>
</evidence>
<dbReference type="CDD" id="cd07723">
    <property type="entry name" value="hydroxyacylglutathione_hydrolase_MBL-fold"/>
    <property type="match status" value="1"/>
</dbReference>
<gene>
    <name evidence="7" type="primary">gloB</name>
    <name evidence="9" type="ORF">C7440_0625</name>
</gene>
<dbReference type="GO" id="GO:0019243">
    <property type="term" value="P:methylglyoxal catabolic process to D-lactate via S-lactoyl-glutathione"/>
    <property type="evidence" value="ECO:0007669"/>
    <property type="project" value="UniProtKB-UniRule"/>
</dbReference>
<dbReference type="SUPFAM" id="SSF56281">
    <property type="entry name" value="Metallo-hydrolase/oxidoreductase"/>
    <property type="match status" value="1"/>
</dbReference>
<evidence type="ECO:0000256" key="2">
    <source>
        <dbReference type="ARBA" id="ARBA00004963"/>
    </source>
</evidence>
<dbReference type="NCBIfam" id="TIGR03413">
    <property type="entry name" value="GSH_gloB"/>
    <property type="match status" value="1"/>
</dbReference>
<dbReference type="STRING" id="1231391.GCA_000308195_02434"/>
<dbReference type="HAMAP" id="MF_01374">
    <property type="entry name" value="Glyoxalase_2"/>
    <property type="match status" value="1"/>
</dbReference>
<dbReference type="GO" id="GO:0004416">
    <property type="term" value="F:hydroxyacylglutathione hydrolase activity"/>
    <property type="evidence" value="ECO:0007669"/>
    <property type="project" value="UniProtKB-UniRule"/>
</dbReference>
<feature type="binding site" evidence="7">
    <location>
        <position position="59"/>
    </location>
    <ligand>
        <name>Zn(2+)</name>
        <dbReference type="ChEBI" id="CHEBI:29105"/>
        <label>1</label>
    </ligand>
</feature>
<comment type="caution">
    <text evidence="9">The sequence shown here is derived from an EMBL/GenBank/DDBJ whole genome shotgun (WGS) entry which is preliminary data.</text>
</comment>
<evidence type="ECO:0000313" key="9">
    <source>
        <dbReference type="EMBL" id="PVY68234.1"/>
    </source>
</evidence>
<dbReference type="EMBL" id="QEKO01000001">
    <property type="protein sequence ID" value="PVY68234.1"/>
    <property type="molecule type" value="Genomic_DNA"/>
</dbReference>
<evidence type="ECO:0000256" key="1">
    <source>
        <dbReference type="ARBA" id="ARBA00001623"/>
    </source>
</evidence>
<keyword evidence="10" id="KW-1185">Reference proteome</keyword>
<dbReference type="Pfam" id="PF16123">
    <property type="entry name" value="HAGH_C"/>
    <property type="match status" value="1"/>
</dbReference>
<dbReference type="Pfam" id="PF00753">
    <property type="entry name" value="Lactamase_B"/>
    <property type="match status" value="1"/>
</dbReference>
<comment type="catalytic activity">
    <reaction evidence="1 7">
        <text>an S-(2-hydroxyacyl)glutathione + H2O = a 2-hydroxy carboxylate + glutathione + H(+)</text>
        <dbReference type="Rhea" id="RHEA:21864"/>
        <dbReference type="ChEBI" id="CHEBI:15377"/>
        <dbReference type="ChEBI" id="CHEBI:15378"/>
        <dbReference type="ChEBI" id="CHEBI:57925"/>
        <dbReference type="ChEBI" id="CHEBI:58896"/>
        <dbReference type="ChEBI" id="CHEBI:71261"/>
        <dbReference type="EC" id="3.1.2.6"/>
    </reaction>
</comment>
<dbReference type="RefSeq" id="WP_017524787.1">
    <property type="nucleotide sequence ID" value="NZ_JACCEX010000001.1"/>
</dbReference>
<comment type="function">
    <text evidence="7">Thiolesterase that catalyzes the hydrolysis of S-D-lactoyl-glutathione to form glutathione and D-lactic acid.</text>
</comment>
<organism evidence="9 10">
    <name type="scientific">Pusillimonas noertemannii</name>
    <dbReference type="NCBI Taxonomy" id="305977"/>
    <lineage>
        <taxon>Bacteria</taxon>
        <taxon>Pseudomonadati</taxon>
        <taxon>Pseudomonadota</taxon>
        <taxon>Betaproteobacteria</taxon>
        <taxon>Burkholderiales</taxon>
        <taxon>Alcaligenaceae</taxon>
        <taxon>Pusillimonas</taxon>
    </lineage>
</organism>
<dbReference type="InterPro" id="IPR035680">
    <property type="entry name" value="Clx_II_MBL"/>
</dbReference>
<dbReference type="GO" id="GO:0046872">
    <property type="term" value="F:metal ion binding"/>
    <property type="evidence" value="ECO:0007669"/>
    <property type="project" value="UniProtKB-KW"/>
</dbReference>
<keyword evidence="4 7" id="KW-0479">Metal-binding</keyword>
<evidence type="ECO:0000259" key="8">
    <source>
        <dbReference type="SMART" id="SM00849"/>
    </source>
</evidence>
<dbReference type="InterPro" id="IPR032282">
    <property type="entry name" value="HAGH_C"/>
</dbReference>
<proteinExistence type="inferred from homology"/>
<feature type="domain" description="Metallo-beta-lactamase" evidence="8">
    <location>
        <begin position="16"/>
        <end position="175"/>
    </location>
</feature>
<comment type="similarity">
    <text evidence="3 7">Belongs to the metallo-beta-lactamase superfamily. Glyoxalase II family.</text>
</comment>
<reference evidence="9 10" key="1">
    <citation type="submission" date="2018-04" db="EMBL/GenBank/DDBJ databases">
        <title>Genomic Encyclopedia of Type Strains, Phase IV (KMG-IV): sequencing the most valuable type-strain genomes for metagenomic binning, comparative biology and taxonomic classification.</title>
        <authorList>
            <person name="Goeker M."/>
        </authorList>
    </citation>
    <scope>NUCLEOTIDE SEQUENCE [LARGE SCALE GENOMIC DNA]</scope>
    <source>
        <strain evidence="9 10">DSM 10065</strain>
    </source>
</reference>
<feature type="binding site" evidence="7">
    <location>
        <position position="175"/>
    </location>
    <ligand>
        <name>Zn(2+)</name>
        <dbReference type="ChEBI" id="CHEBI:29105"/>
        <label>2</label>
    </ligand>
</feature>
<feature type="binding site" evidence="7">
    <location>
        <position position="61"/>
    </location>
    <ligand>
        <name>Zn(2+)</name>
        <dbReference type="ChEBI" id="CHEBI:29105"/>
        <label>2</label>
    </ligand>
</feature>
<comment type="subunit">
    <text evidence="7">Monomer.</text>
</comment>
<dbReference type="EC" id="3.1.2.6" evidence="7"/>
<comment type="cofactor">
    <cofactor evidence="7">
        <name>Zn(2+)</name>
        <dbReference type="ChEBI" id="CHEBI:29105"/>
    </cofactor>
    <text evidence="7">Binds 2 Zn(2+) ions per subunit.</text>
</comment>